<dbReference type="PANTHER" id="PTHR21529:SF4">
    <property type="entry name" value="TPR AND ANKYRIN REPEAT-CONTAINING PROTEIN 1"/>
    <property type="match status" value="1"/>
</dbReference>
<accession>A0A8S1K1M6</accession>
<evidence type="ECO:0000313" key="2">
    <source>
        <dbReference type="Proteomes" id="UP000692954"/>
    </source>
</evidence>
<dbReference type="Proteomes" id="UP000692954">
    <property type="component" value="Unassembled WGS sequence"/>
</dbReference>
<evidence type="ECO:0008006" key="3">
    <source>
        <dbReference type="Google" id="ProtNLM"/>
    </source>
</evidence>
<organism evidence="1 2">
    <name type="scientific">Paramecium sonneborni</name>
    <dbReference type="NCBI Taxonomy" id="65129"/>
    <lineage>
        <taxon>Eukaryota</taxon>
        <taxon>Sar</taxon>
        <taxon>Alveolata</taxon>
        <taxon>Ciliophora</taxon>
        <taxon>Intramacronucleata</taxon>
        <taxon>Oligohymenophorea</taxon>
        <taxon>Peniculida</taxon>
        <taxon>Parameciidae</taxon>
        <taxon>Paramecium</taxon>
    </lineage>
</organism>
<dbReference type="PANTHER" id="PTHR21529">
    <property type="entry name" value="MAMMARY TURMOR VIRUS RECEPTOR HOMOLOG 1, 2 MTVR1, 2"/>
    <property type="match status" value="1"/>
</dbReference>
<name>A0A8S1K1M6_9CILI</name>
<keyword evidence="2" id="KW-1185">Reference proteome</keyword>
<reference evidence="1" key="1">
    <citation type="submission" date="2021-01" db="EMBL/GenBank/DDBJ databases">
        <authorList>
            <consortium name="Genoscope - CEA"/>
            <person name="William W."/>
        </authorList>
    </citation>
    <scope>NUCLEOTIDE SEQUENCE</scope>
</reference>
<protein>
    <recommendedName>
        <fullName evidence="3">UvrD-like helicase ATP-binding domain-containing protein</fullName>
    </recommendedName>
</protein>
<gene>
    <name evidence="1" type="ORF">PSON_ATCC_30995.1.T0040053</name>
</gene>
<dbReference type="EMBL" id="CAJJDN010000004">
    <property type="protein sequence ID" value="CAD8049358.1"/>
    <property type="molecule type" value="Genomic_DNA"/>
</dbReference>
<evidence type="ECO:0000313" key="1">
    <source>
        <dbReference type="EMBL" id="CAD8049358.1"/>
    </source>
</evidence>
<sequence length="2387" mass="286077">MKRVQNNNQSQVFTIKSIVKKNQRIIQAELNQILESNRQVLQNISANQFLLLWFEQNAEERSKYILSGQEEMFNFQQKESKSNLKNEIQVLKAAKFLDEANWHYKITNKFSQTLYSKQQHSLRVLAYLKTILQGYFSMIDQGIITTVIDIEPLSIMQAYFQTKTDEGFTFFWEVAIDQIPKLICQNKLNINQIVGFNFIHTITFIDIKFEANFDKDTKFIIQNYHIETKNSIFRRGIDNQILQEIQEENLNNINKEYLFIKSKNNNNQYWELAYNLRKNQIIKWLSHKILPKFLTKQEQDFFEFDLSSQQWINKSLNYKSGLEENLEQQQQLKNDIIQKLADFSSSSKLVEFLQKIPNFTIKLTDEQKQIIGKEGKVIFTGRSGTGKTTCLILRLLAMQYLFKLRLQIQLGKNPQLKANDLFISCVFVSSSHIQSVLAKNYYKKLNYQIQSQLDKKQSKFNNQFCSQTQDFKIDSNNYNQKHFDSFYDVIQEDYPLFLTIKQLIFMIDASLNQPFFSQNQTKEQYFDHNFSIYNSYYDISFQHFQKYQQNNLFLHHEIDLENQINFEDLIKQKLQEQIKQVDNQQKMNMNMQKEVDFRFFLNNFWLKKCSNIHLNPYFVWTQIYSHIKGSCNSHEYPGHSIPQITFLHHHSNKKEFKMVYEIFIQYEKWRICEGYFDLLDIVNHILVQIKQEDLSKNLIHYLFLDEIQDLPEALILLFEKISILGTLYSGDTAQNICKGVGFRFLTIQDYKKIIESKDDYNYYQSKETLQILNQNFRSNFRILNLANSIVSLIEIYFPKTIDFLKKQSSNFEGFKPIIVNGSLDLLFYLFEGIINLVNSQEIQKLPLELGQHSVIIVKNQESKKNVPKLFQHILVLSIEEIKGLEFENVILYNFFNDDYIGELEWKLLQTCEIIDEEINRQTFMKSQTRESTIDYYTSYFTGFDDKNGNVIIKRMISYIKYQDELSYNNSGLCNELKQLYIAITRARKFLYIFDEKPQTRKWIETIWKNLDLVQILNYPDFNHQNFQEHFQIKSKDLWKEQGIFMYQEKFYEQAEKCFQFSEYQNLQNKTKALQLSIEACQSLLSYQQSQKYPKLKQQIAEFKQQYMNQFFKAAELFYHSENLKQAALCYSFSEQYEKALEIYDRLELFYQAGEAAYQCQKYIEAAKYFLKCKDFLKTIDSYEKANEFEKILEVLYKQKDQINNVIRTQFFNQYFPILLKKLTIEVENQFTNDNQIDNLEYLIKYFINSQKIIEEIMDFTHHKYESQTLQNQQIINVNKLELKSQQDEQNSKPDFYKKSFLQQEQRYFPSTIKDKNQVQPKIQQINFSSKSKIQDLVIKKLLQYIIMFQDEFSKSLLKNYDNKLEQQSVTDYLNQQVDQSAELQIDPVLVDKKLILWLLDILDQFQNFILCILICDMYSLQNQMIKYLIKIAVNLSPLLQQQCPQNILNLNNLEQMQILKKRGQVASFTLQQIFQIIDFNFLNLKFDSADLIPEKSLDNEIYAQLILLGYWKKVIYLIDIQNSLSICKLFMDYKSWKCIYWMNSIYSLEKIIQSNNNIDVKYKNSILGKQQSAKQNLNLSFENRFELFEKLNFDHPLTGLEIQYILILLEQYYDQQIIQLILDYKIPQWLYFKQHSQTLNNMEKNEINKQWKAPPIFHLSQNIFDSIFAEAKLKQEIINEIILKLEIQNLILDELSLFQSVYLILFYCQQIVHNKSFQIINRIEDIDGKLYCKLIESLIFIIRVINTNQDQLQKQRQIVIRSVLSYFKIRQPDNIMLLQPFFNSLLIHTSSIILEEIVQQTLQNIENKEFQNNIFFADIDLNFVIAPKELVIKTITKKIFQEILDLNIVRKKFMDNYNLKYSNSFQNYFDSLNVCYYFQIHNKYWQNIYLKDNQSRCQEHKQLFQELQNYQRLLFLKSKNKEFNKGNGFLKLLLKNSQIQCNSKQQKFFINYEGLNKLSKQYNNQKDLHGSIIKSIILLNYSNSNHLTYIYLTNKIQQGFGNQFGKYFDFFQLTLYKKWNMIDSATDFFIKYLQLTQDITQEELIYNLISLFIYNIIGIKLNIIDKCSIYIPRSYSIYFNQIIQTNENKLYQETNFYPVKSWDNLLYIFKKLISFSKINPALNQLKIKQLIFILSINLDEISIEMKQLITDQLLQTKETKNEKGLNDQFINAINNPFNIEKLQLFKIINEDILNIEIRNTLKFNSLSESKWVQLKNYSENCKLGSKLILRTYKIYRQKRTYFCAIKRFLYEEYHFSSYFKVSLFINVINVCIKIRSKLLFIFYQQKIQKPDLIFKFIYQFKQLQEIEKQLDIQQDYFKSKKLSKYELIGLYNNYMEKCQQIIRDNLMISQSSFYLDLDNLDQIIHKFKIEDMISEKQEQKTDNDLQQ</sequence>
<dbReference type="InterPro" id="IPR039904">
    <property type="entry name" value="TRANK1"/>
</dbReference>
<dbReference type="OrthoDB" id="3156807at2759"/>
<proteinExistence type="predicted"/>
<comment type="caution">
    <text evidence="1">The sequence shown here is derived from an EMBL/GenBank/DDBJ whole genome shotgun (WGS) entry which is preliminary data.</text>
</comment>